<reference evidence="2" key="2">
    <citation type="journal article" date="2001" name="Science">
        <title>The sequence of the human genome.</title>
        <authorList>
            <person name="Venter J.C."/>
            <person name="Adams M.D."/>
            <person name="Myers E.W."/>
            <person name="Li P.W."/>
            <person name="Mural R.J."/>
            <person name="Sutton G.G."/>
            <person name="Smith H.O."/>
            <person name="Yandell M."/>
            <person name="Evans C.A."/>
            <person name="Holt R.A."/>
            <person name="Gocayne J.D."/>
            <person name="Amanatides P."/>
            <person name="Ballew R.M."/>
            <person name="Huson D.H."/>
            <person name="Wortman J.R."/>
            <person name="Zhang Q."/>
            <person name="Kodira C.D."/>
            <person name="Zheng X.H."/>
            <person name="Chen L."/>
            <person name="Skupski M."/>
            <person name="Subramanian G."/>
            <person name="Thomas P.D."/>
            <person name="Zhang J."/>
            <person name="Gabor Miklos G.L."/>
            <person name="Nelson C."/>
            <person name="Broder S."/>
            <person name="Clark A.G."/>
            <person name="Nadeau J."/>
            <person name="McKusick V.A."/>
            <person name="Zinder N."/>
            <person name="Levine A.J."/>
            <person name="Roberts R.J."/>
            <person name="Simon M."/>
            <person name="Slayman C."/>
            <person name="Hunkapiller M."/>
            <person name="Bolanos R."/>
            <person name="Delcher A."/>
            <person name="Dew I."/>
            <person name="Fasulo D."/>
            <person name="Flanigan M."/>
            <person name="Florea L."/>
            <person name="Halpern A."/>
            <person name="Hannenhalli S."/>
            <person name="Kravitz S."/>
            <person name="Levy S."/>
            <person name="Mobarry C."/>
            <person name="Reinert K."/>
            <person name="Remington K."/>
            <person name="Abu-Threideh J."/>
            <person name="Beasley E."/>
            <person name="Biddick K."/>
            <person name="Bonazzi V."/>
            <person name="Brandon R."/>
            <person name="Cargill M."/>
            <person name="Chandramouliswaran I."/>
            <person name="Charlab R."/>
            <person name="Chaturvedi K."/>
            <person name="Deng Z."/>
            <person name="Di Francesco V."/>
            <person name="Dunn P."/>
            <person name="Eilbeck K."/>
            <person name="Evangelista C."/>
            <person name="Gabrielian A.E."/>
            <person name="Gan W."/>
            <person name="Ge W."/>
            <person name="Gong F."/>
            <person name="Gu Z."/>
            <person name="Guan P."/>
            <person name="Heiman T.J."/>
            <person name="Higgins M.E."/>
            <person name="Ji R.R."/>
            <person name="Ke Z."/>
            <person name="Ketchum K.A."/>
            <person name="Lai Z."/>
            <person name="Lei Y."/>
            <person name="Li Z."/>
            <person name="Li J."/>
            <person name="Liang Y."/>
            <person name="Lin X."/>
            <person name="Lu F."/>
            <person name="Merkulov G.V."/>
            <person name="Milshina N."/>
            <person name="Moore H.M."/>
            <person name="Naik A.K."/>
            <person name="Narayan V.A."/>
            <person name="Neelam B."/>
            <person name="Nusskern D."/>
            <person name="Rusch D.B."/>
            <person name="Salzberg S."/>
            <person name="Shao W."/>
            <person name="Shue B."/>
            <person name="Sun J."/>
            <person name="Wang Z."/>
            <person name="Wang A."/>
            <person name="Wang X."/>
            <person name="Wang J."/>
            <person name="Wei M."/>
            <person name="Wides R."/>
            <person name="Xiao C."/>
            <person name="Yan C."/>
            <person name="Yao A."/>
            <person name="Ye J."/>
            <person name="Zhan M."/>
            <person name="Zhang W."/>
            <person name="Zhang H."/>
            <person name="Zhao Q."/>
            <person name="Zheng L."/>
            <person name="Zhong F."/>
            <person name="Zhong W."/>
            <person name="Zhu S."/>
            <person name="Zhao S."/>
            <person name="Gilbert D."/>
            <person name="Baumhueter S."/>
            <person name="Spier G."/>
            <person name="Carter C."/>
            <person name="Cravchik A."/>
            <person name="Woodage T."/>
            <person name="Ali F."/>
            <person name="An H."/>
            <person name="Awe A."/>
            <person name="Baldwin D."/>
            <person name="Baden H."/>
            <person name="Barnstead M."/>
            <person name="Barrow I."/>
            <person name="Beeson K."/>
            <person name="Busam D."/>
            <person name="Carver A."/>
            <person name="Center A."/>
            <person name="Cheng M.L."/>
            <person name="Curry L."/>
            <person name="Danaher S."/>
            <person name="Davenport L."/>
            <person name="Desilets R."/>
            <person name="Dietz S."/>
            <person name="Dodson K."/>
            <person name="Doup L."/>
            <person name="Ferriera S."/>
            <person name="Garg N."/>
            <person name="Gluecksmann A."/>
            <person name="Hart B."/>
            <person name="Haynes J."/>
            <person name="Haynes C."/>
            <person name="Heiner C."/>
            <person name="Hladun S."/>
            <person name="Hostin D."/>
            <person name="Houck J."/>
            <person name="Howland T."/>
            <person name="Ibegwam C."/>
            <person name="Johnson J."/>
            <person name="Kalush F."/>
            <person name="Kline L."/>
            <person name="Koduru S."/>
            <person name="Love A."/>
            <person name="Mann F."/>
            <person name="May D."/>
            <person name="McCawley S."/>
            <person name="McIntosh T."/>
            <person name="McMullen I."/>
            <person name="Moy M."/>
            <person name="Moy L."/>
            <person name="Murphy B."/>
            <person name="Nelson K."/>
            <person name="Pfannkoch C."/>
            <person name="Pratts E."/>
            <person name="Puri V."/>
            <person name="Qureshi H."/>
            <person name="Reardon M."/>
            <person name="Rodriguez R."/>
            <person name="Rogers Y.H."/>
            <person name="Romblad D."/>
            <person name="Ruhfel B."/>
            <person name="Scott R."/>
            <person name="Sitter C."/>
            <person name="Smallwood M."/>
            <person name="Stewart E."/>
            <person name="Strong R."/>
            <person name="Suh E."/>
            <person name="Thomas R."/>
            <person name="Tint N.N."/>
            <person name="Tse S."/>
            <person name="Vech C."/>
            <person name="Wang G."/>
            <person name="Wetter J."/>
            <person name="Williams S."/>
            <person name="Williams M."/>
            <person name="Windsor S."/>
            <person name="Winn-Deen E."/>
            <person name="Wolfe K."/>
            <person name="Zaveri J."/>
            <person name="Zaveri K."/>
            <person name="Abril J.F."/>
            <person name="Guigo R."/>
            <person name="Campbell M.J."/>
            <person name="Sjolander K.V."/>
            <person name="Karlak B."/>
            <person name="Kejariwal A."/>
            <person name="Mi H."/>
            <person name="Lazareva B."/>
            <person name="Hatton T."/>
            <person name="Narechania A."/>
            <person name="Diemer K."/>
            <person name="Muruganujan A."/>
            <person name="Guo N."/>
            <person name="Sato S."/>
            <person name="Bafna V."/>
            <person name="Istrail S."/>
            <person name="Lippert R."/>
            <person name="Schwartz R."/>
            <person name="Walenz B."/>
            <person name="Yooseph S."/>
            <person name="Allen D."/>
            <person name="Basu A."/>
            <person name="Baxendale J."/>
            <person name="Blick L."/>
            <person name="Caminha M."/>
            <person name="Carnes-Stine J."/>
            <person name="Caulk P."/>
            <person name="Chiang Y.H."/>
            <person name="Coyne M."/>
            <person name="Dahlke C."/>
            <person name="Mays A."/>
            <person name="Dombroski M."/>
            <person name="Donnelly M."/>
            <person name="Ely D."/>
            <person name="Esparham S."/>
            <person name="Fosler C."/>
            <person name="Gire H."/>
            <person name="Glanowski S."/>
            <person name="Glasser K."/>
            <person name="Glodek A."/>
            <person name="Gorokhov M."/>
            <person name="Graham K."/>
            <person name="Gropman B."/>
            <person name="Harris M."/>
            <person name="Heil J."/>
            <person name="Henderson S."/>
            <person name="Hoover J."/>
            <person name="Jennings D."/>
            <person name="Jordan C."/>
            <person name="Jordan J."/>
            <person name="Kasha J."/>
            <person name="Kagan L."/>
            <person name="Kraft C."/>
            <person name="Levitsky A."/>
            <person name="Lewis M."/>
            <person name="Liu X."/>
            <person name="Lopez J."/>
            <person name="Ma D."/>
            <person name="Majoros W."/>
            <person name="McDaniel J."/>
            <person name="Murphy S."/>
            <person name="Newman M."/>
            <person name="Nguyen T."/>
            <person name="Nguyen N."/>
            <person name="Nodell M."/>
            <person name="Pan S."/>
            <person name="Peck J."/>
            <person name="Peterson M."/>
            <person name="Rowe W."/>
            <person name="Sanders R."/>
            <person name="Scott J."/>
            <person name="Simpson M."/>
            <person name="Smith T."/>
            <person name="Sprague A."/>
            <person name="Stockwell T."/>
            <person name="Turner R."/>
            <person name="Venter E."/>
            <person name="Wang M."/>
            <person name="Wen M."/>
            <person name="Wu D."/>
            <person name="Wu M."/>
            <person name="Xia A."/>
            <person name="Zandieh A."/>
            <person name="Zhu X."/>
        </authorList>
    </citation>
    <scope>NUCLEOTIDE SEQUENCE</scope>
</reference>
<proteinExistence type="evidence at transcript level"/>
<name>V9H0G4_HUMAN</name>
<protein>
    <submittedName>
        <fullName evidence="2">HCG2028669</fullName>
    </submittedName>
    <submittedName>
        <fullName evidence="1">PRO2372</fullName>
    </submittedName>
</protein>
<reference evidence="1" key="1">
    <citation type="submission" date="1999-01" db="EMBL/GenBank/DDBJ databases">
        <title>Functional prediction of the coding sequences of 79 new genes deduced by analysis of cDNA clones from human fetal liver.</title>
        <authorList>
            <person name="Zhang C."/>
            <person name="Yu Y."/>
            <person name="Zhang S."/>
            <person name="Wei H."/>
            <person name="Zhang Y."/>
            <person name="Zhou G."/>
            <person name="Bi J."/>
            <person name="Liu M."/>
            <person name="He F."/>
        </authorList>
    </citation>
    <scope>NUCLEOTIDE SEQUENCE</scope>
    <source>
        <tissue evidence="1">Liver</tissue>
    </source>
</reference>
<dbReference type="EMBL" id="CH471061">
    <property type="protein sequence ID" value="EAW81074.1"/>
    <property type="molecule type" value="Genomic_DNA"/>
</dbReference>
<organism evidence="1">
    <name type="scientific">Homo sapiens</name>
    <name type="common">Human</name>
    <dbReference type="NCBI Taxonomy" id="9606"/>
    <lineage>
        <taxon>Eukaryota</taxon>
        <taxon>Metazoa</taxon>
        <taxon>Chordata</taxon>
        <taxon>Craniata</taxon>
        <taxon>Vertebrata</taxon>
        <taxon>Euteleostomi</taxon>
        <taxon>Mammalia</taxon>
        <taxon>Eutheria</taxon>
        <taxon>Euarchontoglires</taxon>
        <taxon>Primates</taxon>
        <taxon>Haplorrhini</taxon>
        <taxon>Catarrhini</taxon>
        <taxon>Hominidae</taxon>
        <taxon>Homo</taxon>
    </lineage>
</organism>
<gene>
    <name evidence="2" type="ORF">hCG_2028669</name>
</gene>
<evidence type="ECO:0000313" key="1">
    <source>
        <dbReference type="EMBL" id="AAF69634.1"/>
    </source>
</evidence>
<dbReference type="EMBL" id="AF119880">
    <property type="protein sequence ID" value="AAF69634.1"/>
    <property type="molecule type" value="mRNA"/>
</dbReference>
<dbReference type="AlphaFoldDB" id="V9H0G4"/>
<accession>V9H0G4</accession>
<sequence>MLLTHLLNSNVSSKNIDVKLNDSIFVLGKSFEAIKFTKQVGHAKREMHANASYRQELFNVSDKSHLSFRS</sequence>
<reference evidence="2" key="3">
    <citation type="submission" date="2005-07" db="EMBL/GenBank/DDBJ databases">
        <authorList>
            <person name="Mural R.J."/>
            <person name="Istrail S."/>
            <person name="Sutton G."/>
            <person name="Florea L."/>
            <person name="Halpern A.L."/>
            <person name="Mobarry C.M."/>
            <person name="Lippert R."/>
            <person name="Walenz B."/>
            <person name="Shatkay H."/>
            <person name="Dew I."/>
            <person name="Miller J.R."/>
            <person name="Flanigan M.J."/>
            <person name="Edwards N.J."/>
            <person name="Bolanos R."/>
            <person name="Fasulo D."/>
            <person name="Halldorsson B.V."/>
            <person name="Hannenhalli S."/>
            <person name="Turner R."/>
            <person name="Yooseph S."/>
            <person name="Lu F."/>
            <person name="Nusskern D.R."/>
            <person name="Shue B.C."/>
            <person name="Zheng X.H."/>
            <person name="Zhong F."/>
            <person name="Delcher A.L."/>
            <person name="Huson D.H."/>
            <person name="Kravitz S.A."/>
            <person name="Mouchard L."/>
            <person name="Reinert K."/>
            <person name="Remington K.A."/>
            <person name="Clark A.G."/>
            <person name="Waterman M.S."/>
            <person name="Eichler E.E."/>
            <person name="Adams M.D."/>
            <person name="Hunkapiller M.W."/>
            <person name="Myers E.W."/>
            <person name="Venter J.C."/>
        </authorList>
    </citation>
    <scope>NUCLEOTIDE SEQUENCE</scope>
</reference>
<evidence type="ECO:0000313" key="2">
    <source>
        <dbReference type="EMBL" id="EAW81074.1"/>
    </source>
</evidence>